<dbReference type="OrthoDB" id="534063at2759"/>
<feature type="region of interest" description="Disordered" evidence="5">
    <location>
        <begin position="22"/>
        <end position="50"/>
    </location>
</feature>
<keyword evidence="7" id="KW-1185">Reference proteome</keyword>
<proteinExistence type="inferred from homology"/>
<accession>A0A0K9NV03</accession>
<comment type="caution">
    <text evidence="6">The sequence shown here is derived from an EMBL/GenBank/DDBJ whole genome shotgun (WGS) entry which is preliminary data.</text>
</comment>
<dbReference type="AlphaFoldDB" id="A0A0K9NV03"/>
<dbReference type="EMBL" id="LFYR01001622">
    <property type="protein sequence ID" value="KMZ60463.1"/>
    <property type="molecule type" value="Genomic_DNA"/>
</dbReference>
<evidence type="ECO:0000256" key="5">
    <source>
        <dbReference type="SAM" id="MobiDB-lite"/>
    </source>
</evidence>
<dbReference type="PRINTS" id="PR02064">
    <property type="entry name" value="DONSON"/>
</dbReference>
<dbReference type="GO" id="GO:0005634">
    <property type="term" value="C:nucleus"/>
    <property type="evidence" value="ECO:0000318"/>
    <property type="project" value="GO_Central"/>
</dbReference>
<dbReference type="Proteomes" id="UP000036987">
    <property type="component" value="Unassembled WGS sequence"/>
</dbReference>
<comment type="similarity">
    <text evidence="4">Belongs to the DONSON family.</text>
</comment>
<gene>
    <name evidence="6" type="ORF">ZOSMA_59G00230</name>
</gene>
<evidence type="ECO:0000313" key="6">
    <source>
        <dbReference type="EMBL" id="KMZ60463.1"/>
    </source>
</evidence>
<dbReference type="OMA" id="YSMPLCH"/>
<keyword evidence="3" id="KW-0539">Nucleus</keyword>
<evidence type="ECO:0008006" key="8">
    <source>
        <dbReference type="Google" id="ProtNLM"/>
    </source>
</evidence>
<dbReference type="GO" id="GO:0033260">
    <property type="term" value="P:nuclear DNA replication"/>
    <property type="evidence" value="ECO:0000318"/>
    <property type="project" value="GO_Central"/>
</dbReference>
<evidence type="ECO:0000313" key="7">
    <source>
        <dbReference type="Proteomes" id="UP000036987"/>
    </source>
</evidence>
<feature type="compositionally biased region" description="Basic and acidic residues" evidence="5">
    <location>
        <begin position="22"/>
        <end position="37"/>
    </location>
</feature>
<evidence type="ECO:0000256" key="3">
    <source>
        <dbReference type="ARBA" id="ARBA00023242"/>
    </source>
</evidence>
<comment type="subcellular location">
    <subcellularLocation>
        <location evidence="1">Nucleus</location>
    </subcellularLocation>
</comment>
<dbReference type="STRING" id="29655.A0A0K9NV03"/>
<sequence length="631" mass="70547">MANDVVRSDSFKTGLSIRRVHSDAISKRKTPSELRAEQRRRRRNKITTTNSQLSSLLSSERLNFEESHVLKKTEPLKTPNYIDTKVNVIFPVTKFGNRQTVRFGHEKLKDDYDSQLQQPSASTEQSEKIKCYSRGDIADEPNILESLAPVFRSSNAHVFSKADKSSYNTFKSVTNLSLGDKKSNCYSNIDMEKALKSLVYCETPVALGSTSPGASNMKSSSSQILPTELPILNNTVPFDFTLKTSLRLVSSSSVKWFQKILSGVHFDAATLFGSDCIRNAQNPCCVPAMTETSDVLLHKALHSWSYPQSFLPSSIVSMLSLSSSRADKDFFEKRQQDWEDSFTNLYYMLRKNICGIFYVCTKHFVALFIGGNFEGIKGYSCNAYLSQSTRGLRSLLSEHAICYSMPLCHSEQEKVDTEDLIEFMEIEKSSLGQTLRIDSSSDVDNTPQSLLAFVGDNNVHALFDFLLNYRFFIISLANFDVPKLLAPIAFKYASSSLPKVICKEMKKADFGSDAVTMSDTVLPNSVCHSIEIRDETLPPWIISRFCSVMISRGTNFESCFTPDSNSVGLNVALSSFSTKSDSSSVVSEIEHNKENTTFGIPHTIILPELNSHYLSGLRYMNGSCHAYTSSM</sequence>
<evidence type="ECO:0000256" key="2">
    <source>
        <dbReference type="ARBA" id="ARBA00022473"/>
    </source>
</evidence>
<dbReference type="PANTHER" id="PTHR12972">
    <property type="entry name" value="DOWNSTREAM NEIGHBOR OF SON"/>
    <property type="match status" value="1"/>
</dbReference>
<name>A0A0K9NV03_ZOSMR</name>
<dbReference type="InterPro" id="IPR024861">
    <property type="entry name" value="Donson"/>
</dbReference>
<keyword evidence="2" id="KW-0217">Developmental protein</keyword>
<reference evidence="7" key="1">
    <citation type="journal article" date="2016" name="Nature">
        <title>The genome of the seagrass Zostera marina reveals angiosperm adaptation to the sea.</title>
        <authorList>
            <person name="Olsen J.L."/>
            <person name="Rouze P."/>
            <person name="Verhelst B."/>
            <person name="Lin Y.-C."/>
            <person name="Bayer T."/>
            <person name="Collen J."/>
            <person name="Dattolo E."/>
            <person name="De Paoli E."/>
            <person name="Dittami S."/>
            <person name="Maumus F."/>
            <person name="Michel G."/>
            <person name="Kersting A."/>
            <person name="Lauritano C."/>
            <person name="Lohaus R."/>
            <person name="Toepel M."/>
            <person name="Tonon T."/>
            <person name="Vanneste K."/>
            <person name="Amirebrahimi M."/>
            <person name="Brakel J."/>
            <person name="Bostroem C."/>
            <person name="Chovatia M."/>
            <person name="Grimwood J."/>
            <person name="Jenkins J.W."/>
            <person name="Jueterbock A."/>
            <person name="Mraz A."/>
            <person name="Stam W.T."/>
            <person name="Tice H."/>
            <person name="Bornberg-Bauer E."/>
            <person name="Green P.J."/>
            <person name="Pearson G.A."/>
            <person name="Procaccini G."/>
            <person name="Duarte C.M."/>
            <person name="Schmutz J."/>
            <person name="Reusch T.B.H."/>
            <person name="Van de Peer Y."/>
        </authorList>
    </citation>
    <scope>NUCLEOTIDE SEQUENCE [LARGE SCALE GENOMIC DNA]</scope>
    <source>
        <strain evidence="7">cv. Finnish</strain>
    </source>
</reference>
<protein>
    <recommendedName>
        <fullName evidence="8">Donson</fullName>
    </recommendedName>
</protein>
<dbReference type="PANTHER" id="PTHR12972:SF0">
    <property type="entry name" value="PROTEIN DOWNSTREAM NEIGHBOR OF SON"/>
    <property type="match status" value="1"/>
</dbReference>
<organism evidence="6 7">
    <name type="scientific">Zostera marina</name>
    <name type="common">Eelgrass</name>
    <dbReference type="NCBI Taxonomy" id="29655"/>
    <lineage>
        <taxon>Eukaryota</taxon>
        <taxon>Viridiplantae</taxon>
        <taxon>Streptophyta</taxon>
        <taxon>Embryophyta</taxon>
        <taxon>Tracheophyta</taxon>
        <taxon>Spermatophyta</taxon>
        <taxon>Magnoliopsida</taxon>
        <taxon>Liliopsida</taxon>
        <taxon>Zosteraceae</taxon>
        <taxon>Zostera</taxon>
    </lineage>
</organism>
<evidence type="ECO:0000256" key="4">
    <source>
        <dbReference type="ARBA" id="ARBA00025806"/>
    </source>
</evidence>
<evidence type="ECO:0000256" key="1">
    <source>
        <dbReference type="ARBA" id="ARBA00004123"/>
    </source>
</evidence>